<name>A0ABR9C8W8_9HYPH</name>
<dbReference type="SUPFAM" id="SSF52402">
    <property type="entry name" value="Adenine nucleotide alpha hydrolases-like"/>
    <property type="match status" value="1"/>
</dbReference>
<dbReference type="Proteomes" id="UP000615687">
    <property type="component" value="Unassembled WGS sequence"/>
</dbReference>
<dbReference type="Gene3D" id="3.40.50.620">
    <property type="entry name" value="HUPs"/>
    <property type="match status" value="1"/>
</dbReference>
<organism evidence="1 2">
    <name type="scientific">Roseibium polysiphoniae</name>
    <dbReference type="NCBI Taxonomy" id="2571221"/>
    <lineage>
        <taxon>Bacteria</taxon>
        <taxon>Pseudomonadati</taxon>
        <taxon>Pseudomonadota</taxon>
        <taxon>Alphaproteobacteria</taxon>
        <taxon>Hyphomicrobiales</taxon>
        <taxon>Stappiaceae</taxon>
        <taxon>Roseibium</taxon>
    </lineage>
</organism>
<reference evidence="1 2" key="1">
    <citation type="submission" date="2020-09" db="EMBL/GenBank/DDBJ databases">
        <title>The genome sequence of type strain Labrenzia polysiphoniae KACC 19711.</title>
        <authorList>
            <person name="Liu Y."/>
        </authorList>
    </citation>
    <scope>NUCLEOTIDE SEQUENCE [LARGE SCALE GENOMIC DNA]</scope>
    <source>
        <strain evidence="1 2">KACC 19711</strain>
    </source>
</reference>
<accession>A0ABR9C8W8</accession>
<evidence type="ECO:0000313" key="1">
    <source>
        <dbReference type="EMBL" id="MBD8876028.1"/>
    </source>
</evidence>
<proteinExistence type="predicted"/>
<dbReference type="InterPro" id="IPR014729">
    <property type="entry name" value="Rossmann-like_a/b/a_fold"/>
</dbReference>
<keyword evidence="2" id="KW-1185">Reference proteome</keyword>
<evidence type="ECO:0000313" key="2">
    <source>
        <dbReference type="Proteomes" id="UP000615687"/>
    </source>
</evidence>
<dbReference type="EMBL" id="JACYXJ010000003">
    <property type="protein sequence ID" value="MBD8876028.1"/>
    <property type="molecule type" value="Genomic_DNA"/>
</dbReference>
<comment type="caution">
    <text evidence="1">The sequence shown here is derived from an EMBL/GenBank/DDBJ whole genome shotgun (WGS) entry which is preliminary data.</text>
</comment>
<gene>
    <name evidence="1" type="ORF">IG617_07005</name>
</gene>
<sequence>MATKLAIASGIKPKIFYCEVKEEHPDNIRFLRDCENWFGVDIEIIGKDEYSRSADVVFRNTKFLVGPSGARCTAELKKSLRWKYGKPDDILIMGYTLDEAKRIERLLDAEPILRILPILIEKKLTKRDCLNMVERAGIKLPKMYELGYRNNNCIGCVKGQAGYWNKIRIDFPERFKEMAKIERELNRKICKIEWRTNGSRHLRRVFLDELPDDVGSYKSEPESECGIFCQAAEAEI</sequence>
<protein>
    <submittedName>
        <fullName evidence="1">Phosphoadenosine phosphosulfate reductase</fullName>
    </submittedName>
</protein>